<organism evidence="1 2">
    <name type="scientific">Elysia crispata</name>
    <name type="common">lettuce slug</name>
    <dbReference type="NCBI Taxonomy" id="231223"/>
    <lineage>
        <taxon>Eukaryota</taxon>
        <taxon>Metazoa</taxon>
        <taxon>Spiralia</taxon>
        <taxon>Lophotrochozoa</taxon>
        <taxon>Mollusca</taxon>
        <taxon>Gastropoda</taxon>
        <taxon>Heterobranchia</taxon>
        <taxon>Euthyneura</taxon>
        <taxon>Panpulmonata</taxon>
        <taxon>Sacoglossa</taxon>
        <taxon>Placobranchoidea</taxon>
        <taxon>Plakobranchidae</taxon>
        <taxon>Elysia</taxon>
    </lineage>
</organism>
<protein>
    <submittedName>
        <fullName evidence="1">Uncharacterized protein</fullName>
    </submittedName>
</protein>
<gene>
    <name evidence="1" type="ORF">RRG08_056557</name>
</gene>
<dbReference type="Proteomes" id="UP001283361">
    <property type="component" value="Unassembled WGS sequence"/>
</dbReference>
<dbReference type="EMBL" id="JAWDGP010006371">
    <property type="protein sequence ID" value="KAK3742199.1"/>
    <property type="molecule type" value="Genomic_DNA"/>
</dbReference>
<reference evidence="1" key="1">
    <citation type="journal article" date="2023" name="G3 (Bethesda)">
        <title>A reference genome for the long-term kleptoplast-retaining sea slug Elysia crispata morphotype clarki.</title>
        <authorList>
            <person name="Eastman K.E."/>
            <person name="Pendleton A.L."/>
            <person name="Shaikh M.A."/>
            <person name="Suttiyut T."/>
            <person name="Ogas R."/>
            <person name="Tomko P."/>
            <person name="Gavelis G."/>
            <person name="Widhalm J.R."/>
            <person name="Wisecaver J.H."/>
        </authorList>
    </citation>
    <scope>NUCLEOTIDE SEQUENCE</scope>
    <source>
        <strain evidence="1">ECLA1</strain>
    </source>
</reference>
<evidence type="ECO:0000313" key="2">
    <source>
        <dbReference type="Proteomes" id="UP001283361"/>
    </source>
</evidence>
<dbReference type="AlphaFoldDB" id="A0AAE0YEI6"/>
<accession>A0AAE0YEI6</accession>
<proteinExistence type="predicted"/>
<sequence length="100" mass="11213">MGRWEGGGGVRFDTIDTLKHPREYSGVIPERCFLPELERRDSTARDCRHNGQSSVTSCAKCLPVSSWSTNRNISTLSVKLDLIVSSGKGKFHRLTVKDYL</sequence>
<comment type="caution">
    <text evidence="1">The sequence shown here is derived from an EMBL/GenBank/DDBJ whole genome shotgun (WGS) entry which is preliminary data.</text>
</comment>
<name>A0AAE0YEI6_9GAST</name>
<evidence type="ECO:0000313" key="1">
    <source>
        <dbReference type="EMBL" id="KAK3742199.1"/>
    </source>
</evidence>
<keyword evidence="2" id="KW-1185">Reference proteome</keyword>